<feature type="domain" description="Ribosomal RNA adenine methylase transferase N-terminal" evidence="9">
    <location>
        <begin position="28"/>
        <end position="200"/>
    </location>
</feature>
<comment type="subcellular location">
    <subcellularLocation>
        <location evidence="7">Cytoplasm</location>
    </subcellularLocation>
</comment>
<comment type="similarity">
    <text evidence="7">Belongs to the class I-like SAM-binding methyltransferase superfamily. rRNA adenine N(6)-methyltransferase family. RsmA subfamily.</text>
</comment>
<dbReference type="PROSITE" id="PS51689">
    <property type="entry name" value="SAM_RNA_A_N6_MT"/>
    <property type="match status" value="1"/>
</dbReference>
<evidence type="ECO:0000256" key="3">
    <source>
        <dbReference type="ARBA" id="ARBA00022603"/>
    </source>
</evidence>
<dbReference type="OrthoDB" id="9814755at2"/>
<dbReference type="GO" id="GO:0003723">
    <property type="term" value="F:RNA binding"/>
    <property type="evidence" value="ECO:0007669"/>
    <property type="project" value="UniProtKB-UniRule"/>
</dbReference>
<dbReference type="RefSeq" id="WP_058022765.1">
    <property type="nucleotide sequence ID" value="NZ_CP013189.1"/>
</dbReference>
<protein>
    <recommendedName>
        <fullName evidence="7">Ribosomal RNA small subunit methyltransferase A</fullName>
        <ecNumber evidence="7">2.1.1.182</ecNumber>
    </recommendedName>
    <alternativeName>
        <fullName evidence="7">16S rRNA (adenine(1518)-N(6)/adenine(1519)-N(6))-dimethyltransferase</fullName>
    </alternativeName>
    <alternativeName>
        <fullName evidence="7">16S rRNA dimethyladenosine transferase</fullName>
    </alternativeName>
    <alternativeName>
        <fullName evidence="7">16S rRNA dimethylase</fullName>
    </alternativeName>
    <alternativeName>
        <fullName evidence="7">S-adenosylmethionine-6-N', N'-adenosyl(rRNA) dimethyltransferase</fullName>
    </alternativeName>
</protein>
<feature type="binding site" evidence="7 8">
    <location>
        <position position="69"/>
    </location>
    <ligand>
        <name>S-adenosyl-L-methionine</name>
        <dbReference type="ChEBI" id="CHEBI:59789"/>
    </ligand>
</feature>
<dbReference type="Gene3D" id="3.40.50.150">
    <property type="entry name" value="Vaccinia Virus protein VP39"/>
    <property type="match status" value="1"/>
</dbReference>
<dbReference type="Pfam" id="PF00398">
    <property type="entry name" value="RrnaAD"/>
    <property type="match status" value="1"/>
</dbReference>
<keyword evidence="4 7" id="KW-0808">Transferase</keyword>
<evidence type="ECO:0000256" key="2">
    <source>
        <dbReference type="ARBA" id="ARBA00022552"/>
    </source>
</evidence>
<dbReference type="GO" id="GO:0052908">
    <property type="term" value="F:16S rRNA (adenine(1518)-N(6)/adenine(1519)-N(6))-dimethyltransferase activity"/>
    <property type="evidence" value="ECO:0007669"/>
    <property type="project" value="UniProtKB-EC"/>
</dbReference>
<proteinExistence type="inferred from homology"/>
<dbReference type="PANTHER" id="PTHR11727">
    <property type="entry name" value="DIMETHYLADENOSINE TRANSFERASE"/>
    <property type="match status" value="1"/>
</dbReference>
<dbReference type="KEGG" id="pspi:PS2015_2735"/>
<dbReference type="InterPro" id="IPR011530">
    <property type="entry name" value="rRNA_adenine_dimethylase"/>
</dbReference>
<feature type="binding site" evidence="7 8">
    <location>
        <position position="115"/>
    </location>
    <ligand>
        <name>S-adenosyl-L-methionine</name>
        <dbReference type="ChEBI" id="CHEBI:59789"/>
    </ligand>
</feature>
<keyword evidence="2 7" id="KW-0698">rRNA processing</keyword>
<evidence type="ECO:0000256" key="7">
    <source>
        <dbReference type="HAMAP-Rule" id="MF_00607"/>
    </source>
</evidence>
<evidence type="ECO:0000256" key="8">
    <source>
        <dbReference type="PROSITE-ProRule" id="PRU01026"/>
    </source>
</evidence>
<keyword evidence="11" id="KW-1185">Reference proteome</keyword>
<keyword evidence="6 7" id="KW-0694">RNA-binding</keyword>
<organism evidence="10 11">
    <name type="scientific">Pseudohongiella spirulinae</name>
    <dbReference type="NCBI Taxonomy" id="1249552"/>
    <lineage>
        <taxon>Bacteria</taxon>
        <taxon>Pseudomonadati</taxon>
        <taxon>Pseudomonadota</taxon>
        <taxon>Gammaproteobacteria</taxon>
        <taxon>Pseudomonadales</taxon>
        <taxon>Pseudohongiellaceae</taxon>
        <taxon>Pseudohongiella</taxon>
    </lineage>
</organism>
<dbReference type="SMART" id="SM00650">
    <property type="entry name" value="rADc"/>
    <property type="match status" value="1"/>
</dbReference>
<keyword evidence="3 7" id="KW-0489">Methyltransferase</keyword>
<evidence type="ECO:0000256" key="6">
    <source>
        <dbReference type="ARBA" id="ARBA00022884"/>
    </source>
</evidence>
<keyword evidence="1 7" id="KW-0963">Cytoplasm</keyword>
<dbReference type="STRING" id="1249552.PS2015_2735"/>
<dbReference type="AlphaFoldDB" id="A0A0S2KG94"/>
<evidence type="ECO:0000313" key="11">
    <source>
        <dbReference type="Proteomes" id="UP000065641"/>
    </source>
</evidence>
<dbReference type="PROSITE" id="PS01131">
    <property type="entry name" value="RRNA_A_DIMETH"/>
    <property type="match status" value="1"/>
</dbReference>
<dbReference type="InterPro" id="IPR001737">
    <property type="entry name" value="KsgA/Erm"/>
</dbReference>
<feature type="binding site" evidence="7 8">
    <location>
        <position position="48"/>
    </location>
    <ligand>
        <name>S-adenosyl-L-methionine</name>
        <dbReference type="ChEBI" id="CHEBI:59789"/>
    </ligand>
</feature>
<dbReference type="FunFam" id="1.10.8.100:FF:000001">
    <property type="entry name" value="Ribosomal RNA small subunit methyltransferase A"/>
    <property type="match status" value="1"/>
</dbReference>
<comment type="function">
    <text evidence="7">Specifically dimethylates two adjacent adenosines (A1518 and A1519) in the loop of a conserved hairpin near the 3'-end of 16S rRNA in the 30S particle. May play a critical role in biogenesis of 30S subunits.</text>
</comment>
<dbReference type="EMBL" id="CP013189">
    <property type="protein sequence ID" value="ALO47367.1"/>
    <property type="molecule type" value="Genomic_DNA"/>
</dbReference>
<reference evidence="10 11" key="1">
    <citation type="submission" date="2015-11" db="EMBL/GenBank/DDBJ databases">
        <authorList>
            <person name="Zhang Y."/>
            <person name="Guo Z."/>
        </authorList>
    </citation>
    <scope>NUCLEOTIDE SEQUENCE [LARGE SCALE GENOMIC DNA]</scope>
    <source>
        <strain evidence="10 11">KCTC 32221</strain>
    </source>
</reference>
<evidence type="ECO:0000256" key="4">
    <source>
        <dbReference type="ARBA" id="ARBA00022679"/>
    </source>
</evidence>
<comment type="catalytic activity">
    <reaction evidence="7">
        <text>adenosine(1518)/adenosine(1519) in 16S rRNA + 4 S-adenosyl-L-methionine = N(6)-dimethyladenosine(1518)/N(6)-dimethyladenosine(1519) in 16S rRNA + 4 S-adenosyl-L-homocysteine + 4 H(+)</text>
        <dbReference type="Rhea" id="RHEA:19609"/>
        <dbReference type="Rhea" id="RHEA-COMP:10232"/>
        <dbReference type="Rhea" id="RHEA-COMP:10233"/>
        <dbReference type="ChEBI" id="CHEBI:15378"/>
        <dbReference type="ChEBI" id="CHEBI:57856"/>
        <dbReference type="ChEBI" id="CHEBI:59789"/>
        <dbReference type="ChEBI" id="CHEBI:74411"/>
        <dbReference type="ChEBI" id="CHEBI:74493"/>
        <dbReference type="EC" id="2.1.1.182"/>
    </reaction>
</comment>
<feature type="binding site" evidence="7 8">
    <location>
        <position position="23"/>
    </location>
    <ligand>
        <name>S-adenosyl-L-methionine</name>
        <dbReference type="ChEBI" id="CHEBI:59789"/>
    </ligand>
</feature>
<dbReference type="GO" id="GO:0005829">
    <property type="term" value="C:cytosol"/>
    <property type="evidence" value="ECO:0007669"/>
    <property type="project" value="TreeGrafter"/>
</dbReference>
<feature type="binding site" evidence="7 8">
    <location>
        <position position="94"/>
    </location>
    <ligand>
        <name>S-adenosyl-L-methionine</name>
        <dbReference type="ChEBI" id="CHEBI:59789"/>
    </ligand>
</feature>
<dbReference type="PATRIC" id="fig|1249552.3.peg.2756"/>
<evidence type="ECO:0000313" key="10">
    <source>
        <dbReference type="EMBL" id="ALO47367.1"/>
    </source>
</evidence>
<dbReference type="PANTHER" id="PTHR11727:SF7">
    <property type="entry name" value="DIMETHYLADENOSINE TRANSFERASE-RELATED"/>
    <property type="match status" value="1"/>
</dbReference>
<accession>A0A0S2KG94</accession>
<feature type="binding site" evidence="7 8">
    <location>
        <position position="21"/>
    </location>
    <ligand>
        <name>S-adenosyl-L-methionine</name>
        <dbReference type="ChEBI" id="CHEBI:59789"/>
    </ligand>
</feature>
<dbReference type="NCBIfam" id="TIGR00755">
    <property type="entry name" value="ksgA"/>
    <property type="match status" value="1"/>
</dbReference>
<dbReference type="InterPro" id="IPR020598">
    <property type="entry name" value="rRNA_Ade_methylase_Trfase_N"/>
</dbReference>
<gene>
    <name evidence="7" type="primary">rsmA</name>
    <name evidence="7" type="synonym">ksgA</name>
    <name evidence="10" type="ORF">PS2015_2735</name>
</gene>
<dbReference type="EC" id="2.1.1.182" evidence="7"/>
<name>A0A0S2KG94_9GAMM</name>
<dbReference type="HAMAP" id="MF_00607">
    <property type="entry name" value="16SrRNA_methyltr_A"/>
    <property type="match status" value="1"/>
</dbReference>
<evidence type="ECO:0000256" key="5">
    <source>
        <dbReference type="ARBA" id="ARBA00022691"/>
    </source>
</evidence>
<keyword evidence="5 7" id="KW-0949">S-adenosyl-L-methionine</keyword>
<dbReference type="InterPro" id="IPR029063">
    <property type="entry name" value="SAM-dependent_MTases_sf"/>
</dbReference>
<evidence type="ECO:0000256" key="1">
    <source>
        <dbReference type="ARBA" id="ARBA00022490"/>
    </source>
</evidence>
<dbReference type="Proteomes" id="UP000065641">
    <property type="component" value="Chromosome"/>
</dbReference>
<dbReference type="InterPro" id="IPR023165">
    <property type="entry name" value="rRNA_Ade_diMease-like_C"/>
</dbReference>
<dbReference type="InterPro" id="IPR020596">
    <property type="entry name" value="rRNA_Ade_Mease_Trfase_CS"/>
</dbReference>
<evidence type="ECO:0000259" key="9">
    <source>
        <dbReference type="SMART" id="SM00650"/>
    </source>
</evidence>
<dbReference type="SUPFAM" id="SSF53335">
    <property type="entry name" value="S-adenosyl-L-methionine-dependent methyltransferases"/>
    <property type="match status" value="1"/>
</dbReference>
<sequence length="275" mass="30631">MSSASGSITTEHRARKRFGQNFLHDANIIQRIVSAINPAAGQHIVEIGPGQAALTTPLVESGARVDAIELDRDLAAWLSSHFASASNFRLHQSDVLKFDLSTLSEEPRSLRIVGNLPYNISTPCIFHLLSYAPLIDDMLFMLQLEVVQRLAAVSGDPQYGRLGIMAQYHCQVDHLFDVPPGAFRPAPKVTSAIVRLRPLRDRIHVARDEALFQRVVRDAFSQRRKTLRNVLKPLIKETGATELPVDLSLRPENLSLADYTGLSNAFYEARKNTQE</sequence>
<dbReference type="Gene3D" id="1.10.8.100">
    <property type="entry name" value="Ribosomal RNA adenine dimethylase-like, domain 2"/>
    <property type="match status" value="1"/>
</dbReference>